<dbReference type="InterPro" id="IPR001106">
    <property type="entry name" value="Aromatic_Lyase"/>
</dbReference>
<dbReference type="Gene3D" id="1.10.275.10">
    <property type="entry name" value="Fumarase/aspartase (N-terminal domain)"/>
    <property type="match status" value="1"/>
</dbReference>
<evidence type="ECO:0000256" key="1">
    <source>
        <dbReference type="ARBA" id="ARBA00023239"/>
    </source>
</evidence>
<feature type="compositionally biased region" description="Low complexity" evidence="2">
    <location>
        <begin position="284"/>
        <end position="297"/>
    </location>
</feature>
<dbReference type="InterPro" id="IPR008948">
    <property type="entry name" value="L-Aspartase-like"/>
</dbReference>
<organism evidence="3 4">
    <name type="scientific">Streptomyces humidus</name>
    <dbReference type="NCBI Taxonomy" id="52259"/>
    <lineage>
        <taxon>Bacteria</taxon>
        <taxon>Bacillati</taxon>
        <taxon>Actinomycetota</taxon>
        <taxon>Actinomycetes</taxon>
        <taxon>Kitasatosporales</taxon>
        <taxon>Streptomycetaceae</taxon>
        <taxon>Streptomyces</taxon>
    </lineage>
</organism>
<dbReference type="Pfam" id="PF00221">
    <property type="entry name" value="Lyase_aromatic"/>
    <property type="match status" value="2"/>
</dbReference>
<protein>
    <recommendedName>
        <fullName evidence="5">Histidine ammonia-lyase</fullName>
    </recommendedName>
</protein>
<dbReference type="EMBL" id="BMTL01000002">
    <property type="protein sequence ID" value="GGR69866.1"/>
    <property type="molecule type" value="Genomic_DNA"/>
</dbReference>
<reference evidence="3" key="2">
    <citation type="submission" date="2020-09" db="EMBL/GenBank/DDBJ databases">
        <authorList>
            <person name="Sun Q."/>
            <person name="Ohkuma M."/>
        </authorList>
    </citation>
    <scope>NUCLEOTIDE SEQUENCE</scope>
    <source>
        <strain evidence="3">JCM 4386</strain>
    </source>
</reference>
<dbReference type="SUPFAM" id="SSF48557">
    <property type="entry name" value="L-aspartase-like"/>
    <property type="match status" value="2"/>
</dbReference>
<dbReference type="Gene3D" id="1.20.200.10">
    <property type="entry name" value="Fumarase/aspartase (Central domain)"/>
    <property type="match status" value="1"/>
</dbReference>
<feature type="compositionally biased region" description="Low complexity" evidence="2">
    <location>
        <begin position="193"/>
        <end position="237"/>
    </location>
</feature>
<sequence>MNEPIGIPPHREGAQVVLDGTTLTVGELITLADGDAVPAVAPEARERAVRSWRTAQRLAASGRLYGRGTGVGAQRSVPVEEDDETAHGLRLLRSHAGGAGVLLPARQVRAMLAVRANQLLAGGSGIQPAFIDALADALRLGVHPAVNEYGGIGTGDLTALAQTGLTLIGERPWTTAETRETAGLGRADPGVTDPGPADPGVADPGLADPGATATATATATASEAKAPGPAEPGATGSREVSGPREATGSAGVADATVSGTRPQGAVSVSSTVADPAGTAVEAVAGASTPARPSSSPADGSRGDGHPAPVQFVMVPVARSAGAPFDAPPGALTQAAPDPRAAGTTAPTPVSRTAGTPGPVVLRAGDALALLSSNALVIGQAALAQGELDVLLRATQAVAALSLAAVSGSPEAYAAPVHALRPYPGAARAASEVRRLLGLADRPRPHAGGRIQDPFGFRAFPQVHGCALDACERLREVVEVEINCPSENPLMDAEAAAAYHHGGFFAAPLGLALDAAVLALLQTAQLSVARLAALGDPGLTGLPAFLATGPVSSSGTMILEYTANSALAELRSSAAPASAGHAVLSRGLEEAASFAGQAARQTLRATDAYATLLACELVCAVRALRVHPEPPRVAALVVATAALPADAQDRPLTDDVTAAVRLLPVLASL</sequence>
<comment type="caution">
    <text evidence="3">The sequence shown here is derived from an EMBL/GenBank/DDBJ whole genome shotgun (WGS) entry which is preliminary data.</text>
</comment>
<dbReference type="AlphaFoldDB" id="A0A918L182"/>
<keyword evidence="1" id="KW-0456">Lyase</keyword>
<proteinExistence type="predicted"/>
<gene>
    <name evidence="3" type="ORF">GCM10010269_05860</name>
</gene>
<evidence type="ECO:0000313" key="3">
    <source>
        <dbReference type="EMBL" id="GGR69866.1"/>
    </source>
</evidence>
<evidence type="ECO:0000256" key="2">
    <source>
        <dbReference type="SAM" id="MobiDB-lite"/>
    </source>
</evidence>
<dbReference type="InterPro" id="IPR024083">
    <property type="entry name" value="Fumarase/histidase_N"/>
</dbReference>
<feature type="compositionally biased region" description="Polar residues" evidence="2">
    <location>
        <begin position="257"/>
        <end position="272"/>
    </location>
</feature>
<evidence type="ECO:0008006" key="5">
    <source>
        <dbReference type="Google" id="ProtNLM"/>
    </source>
</evidence>
<reference evidence="3" key="1">
    <citation type="journal article" date="2014" name="Int. J. Syst. Evol. Microbiol.">
        <title>Complete genome sequence of Corynebacterium casei LMG S-19264T (=DSM 44701T), isolated from a smear-ripened cheese.</title>
        <authorList>
            <consortium name="US DOE Joint Genome Institute (JGI-PGF)"/>
            <person name="Walter F."/>
            <person name="Albersmeier A."/>
            <person name="Kalinowski J."/>
            <person name="Ruckert C."/>
        </authorList>
    </citation>
    <scope>NUCLEOTIDE SEQUENCE</scope>
    <source>
        <strain evidence="3">JCM 4386</strain>
    </source>
</reference>
<feature type="region of interest" description="Disordered" evidence="2">
    <location>
        <begin position="171"/>
        <end position="308"/>
    </location>
</feature>
<dbReference type="GO" id="GO:0016841">
    <property type="term" value="F:ammonia-lyase activity"/>
    <property type="evidence" value="ECO:0007669"/>
    <property type="project" value="UniProtKB-ARBA"/>
</dbReference>
<dbReference type="Proteomes" id="UP000606194">
    <property type="component" value="Unassembled WGS sequence"/>
</dbReference>
<dbReference type="PANTHER" id="PTHR10362">
    <property type="entry name" value="HISTIDINE AMMONIA-LYASE"/>
    <property type="match status" value="1"/>
</dbReference>
<feature type="compositionally biased region" description="Polar residues" evidence="2">
    <location>
        <begin position="344"/>
        <end position="353"/>
    </location>
</feature>
<dbReference type="RefSeq" id="WP_229877726.1">
    <property type="nucleotide sequence ID" value="NZ_BMTL01000002.1"/>
</dbReference>
<feature type="region of interest" description="Disordered" evidence="2">
    <location>
        <begin position="323"/>
        <end position="355"/>
    </location>
</feature>
<name>A0A918L182_9ACTN</name>
<accession>A0A918L182</accession>
<keyword evidence="4" id="KW-1185">Reference proteome</keyword>
<evidence type="ECO:0000313" key="4">
    <source>
        <dbReference type="Proteomes" id="UP000606194"/>
    </source>
</evidence>